<evidence type="ECO:0000313" key="11">
    <source>
        <dbReference type="Proteomes" id="UP000290900"/>
    </source>
</evidence>
<feature type="region of interest" description="Disordered" evidence="8">
    <location>
        <begin position="171"/>
        <end position="270"/>
    </location>
</feature>
<dbReference type="Pfam" id="PF04900">
    <property type="entry name" value="Fcf1"/>
    <property type="match status" value="1"/>
</dbReference>
<feature type="compositionally biased region" description="Basic and acidic residues" evidence="8">
    <location>
        <begin position="247"/>
        <end position="257"/>
    </location>
</feature>
<dbReference type="Gene3D" id="3.40.50.1010">
    <property type="entry name" value="5'-nuclease"/>
    <property type="match status" value="1"/>
</dbReference>
<comment type="similarity">
    <text evidence="6">Belongs to the UTP23/FCF1 family. UTP23 subfamily.</text>
</comment>
<dbReference type="InParanoid" id="A0A448YPT1"/>
<dbReference type="InterPro" id="IPR006984">
    <property type="entry name" value="Fcf1/UTP23"/>
</dbReference>
<accession>A0A448YPT1</accession>
<keyword evidence="3" id="KW-0698">rRNA processing</keyword>
<sequence>MRQKRAKAYRKQMNVYRMTFKFKPPIQVLVDSNAVLEAEKSKFDLKKGIDRTVQMETKLFITQCCINHLYETGNQPAIDIAKTMEKRRCHHKETMSSYECIKSITDVGGHNKFRYVVVTQDEKLRRSLREVPAVPLIYMNRSVMIMEPMSKVSERVVGEVERRKLVGGLNDAKRAGLMDGPPSAPPAGRSDDGGSGGKDGKSDGDGEAEGEDEDEDDAPNHSTANPRHKRRGPKQPNPLSVKKKKIVKETETVDKTVVKKSRKRRHGSKI</sequence>
<dbReference type="EMBL" id="CAACVR010000031">
    <property type="protein sequence ID" value="VEU22858.1"/>
    <property type="molecule type" value="Genomic_DNA"/>
</dbReference>
<dbReference type="InterPro" id="IPR029060">
    <property type="entry name" value="PIN-like_dom_sf"/>
</dbReference>
<gene>
    <name evidence="10" type="ORF">BRENAR_LOCUS3589</name>
</gene>
<protein>
    <recommendedName>
        <fullName evidence="7">U three protein 23</fullName>
    </recommendedName>
</protein>
<dbReference type="InterPro" id="IPR057776">
    <property type="entry name" value="UTP23_sensor"/>
</dbReference>
<comment type="function">
    <text evidence="5">Involved in rRNA-processing and ribosome biogenesis.</text>
</comment>
<comment type="subcellular location">
    <subcellularLocation>
        <location evidence="1">Nucleus</location>
        <location evidence="1">Nucleolus</location>
    </subcellularLocation>
</comment>
<evidence type="ECO:0000256" key="5">
    <source>
        <dbReference type="ARBA" id="ARBA00037300"/>
    </source>
</evidence>
<evidence type="ECO:0000256" key="2">
    <source>
        <dbReference type="ARBA" id="ARBA00022517"/>
    </source>
</evidence>
<dbReference type="CDD" id="cd09865">
    <property type="entry name" value="PIN_ScUtp23p-like"/>
    <property type="match status" value="1"/>
</dbReference>
<dbReference type="AlphaFoldDB" id="A0A448YPT1"/>
<feature type="compositionally biased region" description="Basic residues" evidence="8">
    <location>
        <begin position="258"/>
        <end position="270"/>
    </location>
</feature>
<dbReference type="FunFam" id="3.40.50.1010:FF:000006">
    <property type="entry name" value="rRNA-processing protein UTP23 homolog"/>
    <property type="match status" value="1"/>
</dbReference>
<evidence type="ECO:0000313" key="10">
    <source>
        <dbReference type="EMBL" id="VEU22858.1"/>
    </source>
</evidence>
<dbReference type="FunCoup" id="A0A448YPT1">
    <property type="interactions" value="1069"/>
</dbReference>
<evidence type="ECO:0000259" key="9">
    <source>
        <dbReference type="Pfam" id="PF24779"/>
    </source>
</evidence>
<name>A0A448YPT1_BRENA</name>
<dbReference type="STRING" id="13370.A0A448YPT1"/>
<feature type="compositionally biased region" description="Acidic residues" evidence="8">
    <location>
        <begin position="205"/>
        <end position="217"/>
    </location>
</feature>
<dbReference type="SUPFAM" id="SSF88723">
    <property type="entry name" value="PIN domain-like"/>
    <property type="match status" value="1"/>
</dbReference>
<dbReference type="GO" id="GO:0032040">
    <property type="term" value="C:small-subunit processome"/>
    <property type="evidence" value="ECO:0007669"/>
    <property type="project" value="InterPro"/>
</dbReference>
<dbReference type="GO" id="GO:0006364">
    <property type="term" value="P:rRNA processing"/>
    <property type="evidence" value="ECO:0007669"/>
    <property type="project" value="UniProtKB-KW"/>
</dbReference>
<proteinExistence type="inferred from homology"/>
<evidence type="ECO:0000256" key="1">
    <source>
        <dbReference type="ARBA" id="ARBA00004604"/>
    </source>
</evidence>
<feature type="domain" description="UTP23 sensor motif region" evidence="9">
    <location>
        <begin position="229"/>
        <end position="245"/>
    </location>
</feature>
<evidence type="ECO:0000256" key="4">
    <source>
        <dbReference type="ARBA" id="ARBA00023242"/>
    </source>
</evidence>
<evidence type="ECO:0000256" key="7">
    <source>
        <dbReference type="ARBA" id="ARBA00076388"/>
    </source>
</evidence>
<keyword evidence="4" id="KW-0539">Nucleus</keyword>
<keyword evidence="11" id="KW-1185">Reference proteome</keyword>
<evidence type="ECO:0000256" key="6">
    <source>
        <dbReference type="ARBA" id="ARBA00038503"/>
    </source>
</evidence>
<dbReference type="Pfam" id="PF24779">
    <property type="entry name" value="UTP23_sensor"/>
    <property type="match status" value="1"/>
</dbReference>
<dbReference type="OrthoDB" id="25675at2759"/>
<evidence type="ECO:0000256" key="8">
    <source>
        <dbReference type="SAM" id="MobiDB-lite"/>
    </source>
</evidence>
<organism evidence="10 11">
    <name type="scientific">Brettanomyces naardenensis</name>
    <name type="common">Yeast</name>
    <dbReference type="NCBI Taxonomy" id="13370"/>
    <lineage>
        <taxon>Eukaryota</taxon>
        <taxon>Fungi</taxon>
        <taxon>Dikarya</taxon>
        <taxon>Ascomycota</taxon>
        <taxon>Saccharomycotina</taxon>
        <taxon>Pichiomycetes</taxon>
        <taxon>Pichiales</taxon>
        <taxon>Pichiaceae</taxon>
        <taxon>Brettanomyces</taxon>
    </lineage>
</organism>
<dbReference type="Proteomes" id="UP000290900">
    <property type="component" value="Unassembled WGS sequence"/>
</dbReference>
<evidence type="ECO:0000256" key="3">
    <source>
        <dbReference type="ARBA" id="ARBA00022552"/>
    </source>
</evidence>
<dbReference type="PANTHER" id="PTHR12416">
    <property type="entry name" value="RRNA-PROCESSING PROTEIN UTP23 HOMOLOG"/>
    <property type="match status" value="1"/>
</dbReference>
<keyword evidence="2" id="KW-0690">Ribosome biogenesis</keyword>
<reference evidence="10 11" key="1">
    <citation type="submission" date="2018-12" db="EMBL/GenBank/DDBJ databases">
        <authorList>
            <person name="Tiukova I."/>
            <person name="Dainat J."/>
        </authorList>
    </citation>
    <scope>NUCLEOTIDE SEQUENCE [LARGE SCALE GENOMIC DNA]</scope>
</reference>